<proteinExistence type="predicted"/>
<evidence type="ECO:0000313" key="1">
    <source>
        <dbReference type="EMBL" id="KJY58350.1"/>
    </source>
</evidence>
<dbReference type="EMBL" id="JXLH01000014">
    <property type="protein sequence ID" value="KJY58350.1"/>
    <property type="molecule type" value="Genomic_DNA"/>
</dbReference>
<gene>
    <name evidence="1" type="ORF">JF75_09960</name>
</gene>
<dbReference type="HOGENOM" id="CLU_2898578_0_0_9"/>
<dbReference type="InterPro" id="IPR009057">
    <property type="entry name" value="Homeodomain-like_sf"/>
</dbReference>
<comment type="caution">
    <text evidence="1">The sequence shown here is derived from an EMBL/GenBank/DDBJ whole genome shotgun (WGS) entry which is preliminary data.</text>
</comment>
<dbReference type="OrthoDB" id="2148028at2"/>
<accession>A0A0F4LIC7</accession>
<dbReference type="Proteomes" id="UP000033612">
    <property type="component" value="Unassembled WGS sequence"/>
</dbReference>
<name>A0A0F4LIC7_9LACO</name>
<dbReference type="SUPFAM" id="SSF46689">
    <property type="entry name" value="Homeodomain-like"/>
    <property type="match status" value="1"/>
</dbReference>
<keyword evidence="2" id="KW-1185">Reference proteome</keyword>
<dbReference type="STRING" id="1218506.JF75_09960"/>
<evidence type="ECO:0000313" key="2">
    <source>
        <dbReference type="Proteomes" id="UP000033612"/>
    </source>
</evidence>
<organism evidence="1 2">
    <name type="scientific">Lactobacillus kimbladii</name>
    <dbReference type="NCBI Taxonomy" id="1218506"/>
    <lineage>
        <taxon>Bacteria</taxon>
        <taxon>Bacillati</taxon>
        <taxon>Bacillota</taxon>
        <taxon>Bacilli</taxon>
        <taxon>Lactobacillales</taxon>
        <taxon>Lactobacillaceae</taxon>
        <taxon>Lactobacillus</taxon>
    </lineage>
</organism>
<dbReference type="RefSeq" id="WP_052726873.1">
    <property type="nucleotide sequence ID" value="NZ_JBHTBO010000008.1"/>
</dbReference>
<dbReference type="AlphaFoldDB" id="A0A0F4LIC7"/>
<reference evidence="1 2" key="1">
    <citation type="submission" date="2015-01" db="EMBL/GenBank/DDBJ databases">
        <title>Comparative genomics of the lactic acid bacteria isolated from the honey bee gut.</title>
        <authorList>
            <person name="Ellegaard K.M."/>
            <person name="Tamarit D."/>
            <person name="Javelind E."/>
            <person name="Olofsson T."/>
            <person name="Andersson S.G."/>
            <person name="Vasquez A."/>
        </authorList>
    </citation>
    <scope>NUCLEOTIDE SEQUENCE [LARGE SCALE GENOMIC DNA]</scope>
    <source>
        <strain evidence="1 2">Hma2</strain>
    </source>
</reference>
<protein>
    <submittedName>
        <fullName evidence="1">Transposase</fullName>
    </submittedName>
</protein>
<sequence length="62" mass="7153">MTKYSIALKIEVICKYLAHQNSLAGLGKEYGIDYTAIRSWTEFKHKLPKKESSDYLHSDQGF</sequence>
<dbReference type="PATRIC" id="fig|1218506.3.peg.1056"/>